<dbReference type="PANTHER" id="PTHR21719:SF1">
    <property type="entry name" value="FI06402P-RELATED"/>
    <property type="match status" value="1"/>
</dbReference>
<keyword evidence="2" id="KW-1185">Reference proteome</keyword>
<evidence type="ECO:0008006" key="3">
    <source>
        <dbReference type="Google" id="ProtNLM"/>
    </source>
</evidence>
<dbReference type="Proteomes" id="UP001431783">
    <property type="component" value="Unassembled WGS sequence"/>
</dbReference>
<accession>A0AAW1VGR6</accession>
<gene>
    <name evidence="1" type="ORF">WA026_022270</name>
</gene>
<dbReference type="EMBL" id="JARQZJ010000139">
    <property type="protein sequence ID" value="KAK9892809.1"/>
    <property type="molecule type" value="Genomic_DNA"/>
</dbReference>
<comment type="caution">
    <text evidence="1">The sequence shown here is derived from an EMBL/GenBank/DDBJ whole genome shotgun (WGS) entry which is preliminary data.</text>
</comment>
<dbReference type="Gene3D" id="2.10.90.10">
    <property type="entry name" value="Cystine-knot cytokines"/>
    <property type="match status" value="1"/>
</dbReference>
<reference evidence="1 2" key="1">
    <citation type="submission" date="2023-03" db="EMBL/GenBank/DDBJ databases">
        <title>Genome insight into feeding habits of ladybird beetles.</title>
        <authorList>
            <person name="Li H.-S."/>
            <person name="Huang Y.-H."/>
            <person name="Pang H."/>
        </authorList>
    </citation>
    <scope>NUCLEOTIDE SEQUENCE [LARGE SCALE GENOMIC DNA]</scope>
    <source>
        <strain evidence="1">SYSU_2023b</strain>
        <tissue evidence="1">Whole body</tissue>
    </source>
</reference>
<dbReference type="SUPFAM" id="SSF57501">
    <property type="entry name" value="Cystine-knot cytokines"/>
    <property type="match status" value="1"/>
</dbReference>
<name>A0AAW1VGR6_9CUCU</name>
<sequence length="130" mass="14353">MIQNTLTIVSLSVILFGTYCLGSAVTSSWIKHSESVNKFKCLIPQPRSLELRELFENDDPLVINADTVFPSSTILHRCDGAGCCSGKKQCAEQNSENVELIFGIIQKDPPGINYIHKNVINHTLCTCVVK</sequence>
<dbReference type="PANTHER" id="PTHR21719">
    <property type="entry name" value="FI06402P-RELATED"/>
    <property type="match status" value="1"/>
</dbReference>
<proteinExistence type="predicted"/>
<evidence type="ECO:0000313" key="1">
    <source>
        <dbReference type="EMBL" id="KAK9892809.1"/>
    </source>
</evidence>
<dbReference type="GO" id="GO:0035099">
    <property type="term" value="P:hemocyte migration"/>
    <property type="evidence" value="ECO:0007669"/>
    <property type="project" value="TreeGrafter"/>
</dbReference>
<dbReference type="InterPro" id="IPR029034">
    <property type="entry name" value="Cystine-knot_cytokine"/>
</dbReference>
<organism evidence="1 2">
    <name type="scientific">Henosepilachna vigintioctopunctata</name>
    <dbReference type="NCBI Taxonomy" id="420089"/>
    <lineage>
        <taxon>Eukaryota</taxon>
        <taxon>Metazoa</taxon>
        <taxon>Ecdysozoa</taxon>
        <taxon>Arthropoda</taxon>
        <taxon>Hexapoda</taxon>
        <taxon>Insecta</taxon>
        <taxon>Pterygota</taxon>
        <taxon>Neoptera</taxon>
        <taxon>Endopterygota</taxon>
        <taxon>Coleoptera</taxon>
        <taxon>Polyphaga</taxon>
        <taxon>Cucujiformia</taxon>
        <taxon>Coccinelloidea</taxon>
        <taxon>Coccinellidae</taxon>
        <taxon>Epilachninae</taxon>
        <taxon>Epilachnini</taxon>
        <taxon>Henosepilachna</taxon>
    </lineage>
</organism>
<dbReference type="AlphaFoldDB" id="A0AAW1VGR6"/>
<evidence type="ECO:0000313" key="2">
    <source>
        <dbReference type="Proteomes" id="UP001431783"/>
    </source>
</evidence>
<protein>
    <recommendedName>
        <fullName evidence="3">Platelet-derived growth factor (PDGF) family profile domain-containing protein</fullName>
    </recommendedName>
</protein>